<evidence type="ECO:0000313" key="2">
    <source>
        <dbReference type="Proteomes" id="UP000827432"/>
    </source>
</evidence>
<keyword evidence="1" id="KW-0547">Nucleotide-binding</keyword>
<dbReference type="GO" id="GO:0004519">
    <property type="term" value="F:endonuclease activity"/>
    <property type="evidence" value="ECO:0007669"/>
    <property type="project" value="UniProtKB-KW"/>
</dbReference>
<dbReference type="SUPFAM" id="SSF52540">
    <property type="entry name" value="P-loop containing nucleoside triphosphate hydrolases"/>
    <property type="match status" value="1"/>
</dbReference>
<dbReference type="GeneID" id="75690726"/>
<dbReference type="CDD" id="cd17933">
    <property type="entry name" value="DEXSc_RecD-like"/>
    <property type="match status" value="1"/>
</dbReference>
<dbReference type="Gene3D" id="3.40.50.300">
    <property type="entry name" value="P-loop containing nucleotide triphosphate hydrolases"/>
    <property type="match status" value="2"/>
</dbReference>
<organism evidence="1 2">
    <name type="scientific">uncultured phage cr2_1</name>
    <dbReference type="NCBI Taxonomy" id="2986394"/>
    <lineage>
        <taxon>Viruses</taxon>
        <taxon>Duplodnaviria</taxon>
        <taxon>Heunggongvirae</taxon>
        <taxon>Uroviricota</taxon>
        <taxon>Caudoviricetes</taxon>
        <taxon>Crassvirales</taxon>
        <taxon>Crevaviridae</taxon>
        <taxon>Coarsevirinae</taxon>
        <taxon>Junduvirus</taxon>
        <taxon>Junduvirus communis</taxon>
    </lineage>
</organism>
<gene>
    <name evidence="1" type="primary">gp_26561</name>
</gene>
<keyword evidence="1" id="KW-0540">Nuclease</keyword>
<dbReference type="Pfam" id="PF13604">
    <property type="entry name" value="AAA_30"/>
    <property type="match status" value="1"/>
</dbReference>
<dbReference type="EMBL" id="MZ130489">
    <property type="protein sequence ID" value="QWM90424.1"/>
    <property type="molecule type" value="Genomic_DNA"/>
</dbReference>
<protein>
    <submittedName>
        <fullName evidence="1">Hint domain intein homing endonuclease exodeoxyribonuclease DNA helicase</fullName>
    </submittedName>
</protein>
<keyword evidence="1" id="KW-0067">ATP-binding</keyword>
<keyword evidence="1" id="KW-0347">Helicase</keyword>
<sequence length="490" mass="56661">MSSDFNKDALLRSAKRINVSYFKEQQEDAINAIWQWWQSQSISFTLSGYAGTGKTFIMRHLVRYLIIEKVCVTAPTHKALRVLENSSGKKGMTIQSLCGLRPEVDVEDYDIENPSFKVIGEQKMRGYRLVIIDECSMINPGLFNLLIKTAIQCRCKLLFLGDELQIPFVVKKTHGDTDTMHNRISPTFTHTDHQFRLTQIVRQEVGNPLLELFGIIRSDLINGTANFYQYILQTREAVNAQGEGFTIMNKLDFRNKVIEMFSSDNFSKDINYVRLIAFTNDCIGFWNTFIRDGVLNNPQGMITKDDMFTAYRTVFDEYKSPIIINSEDYVVHDVRYYVADNGLACYCITLRSAFDGKVTPMFKIIDFWDSSNMDNFGAMLNAIHYKALTGTDRSRWFRYFRFKDIHLTMTDYRLNAANKNRLVAKDIDYGYGITAHKSQGSTFENVCIDLDDIIYFQTKWGKRIRRNSAEALRLLYVAMSRATKHAYLKL</sequence>
<keyword evidence="2" id="KW-1185">Reference proteome</keyword>
<keyword evidence="1" id="KW-0255">Endonuclease</keyword>
<dbReference type="GO" id="GO:0004386">
    <property type="term" value="F:helicase activity"/>
    <property type="evidence" value="ECO:0007669"/>
    <property type="project" value="UniProtKB-KW"/>
</dbReference>
<accession>A0AAE7RVY8</accession>
<keyword evidence="1" id="KW-0378">Hydrolase</keyword>
<name>A0AAE7RVY8_9CAUD</name>
<proteinExistence type="predicted"/>
<reference evidence="1 2" key="1">
    <citation type="submission" date="2021-04" db="EMBL/GenBank/DDBJ databases">
        <authorList>
            <person name="Shkoporov A.N."/>
            <person name="Stockdale S.R."/>
            <person name="Guerin E."/>
            <person name="Ross R.P."/>
            <person name="Hill C."/>
        </authorList>
    </citation>
    <scope>NUCLEOTIDE SEQUENCE [LARGE SCALE GENOMIC DNA]</scope>
    <source>
        <strain evidence="2">cr2_1</strain>
    </source>
</reference>
<dbReference type="RefSeq" id="YP_010359996.1">
    <property type="nucleotide sequence ID" value="NC_062779.1"/>
</dbReference>
<dbReference type="Proteomes" id="UP000827432">
    <property type="component" value="Segment"/>
</dbReference>
<dbReference type="InterPro" id="IPR027417">
    <property type="entry name" value="P-loop_NTPase"/>
</dbReference>
<dbReference type="KEGG" id="vg:75690726"/>
<evidence type="ECO:0000313" key="1">
    <source>
        <dbReference type="EMBL" id="QWM90424.1"/>
    </source>
</evidence>
<dbReference type="CDD" id="cd18809">
    <property type="entry name" value="SF1_C_RecD"/>
    <property type="match status" value="1"/>
</dbReference>